<dbReference type="InterPro" id="IPR008969">
    <property type="entry name" value="CarboxyPept-like_regulatory"/>
</dbReference>
<evidence type="ECO:0000256" key="5">
    <source>
        <dbReference type="PROSITE-ProRule" id="PRU00473"/>
    </source>
</evidence>
<dbReference type="GO" id="GO:0009279">
    <property type="term" value="C:cell outer membrane"/>
    <property type="evidence" value="ECO:0007669"/>
    <property type="project" value="UniProtKB-SubCell"/>
</dbReference>
<dbReference type="Gene3D" id="1.25.40.10">
    <property type="entry name" value="Tetratricopeptide repeat domain"/>
    <property type="match status" value="1"/>
</dbReference>
<dbReference type="PROSITE" id="PS51123">
    <property type="entry name" value="OMPA_2"/>
    <property type="match status" value="1"/>
</dbReference>
<dbReference type="AlphaFoldDB" id="W2C7P3"/>
<dbReference type="InterPro" id="IPR036737">
    <property type="entry name" value="OmpA-like_sf"/>
</dbReference>
<keyword evidence="3" id="KW-0998">Cell outer membrane</keyword>
<dbReference type="Pfam" id="PF07676">
    <property type="entry name" value="PD40"/>
    <property type="match status" value="1"/>
</dbReference>
<evidence type="ECO:0000256" key="1">
    <source>
        <dbReference type="ARBA" id="ARBA00004442"/>
    </source>
</evidence>
<dbReference type="Gene3D" id="3.30.1330.60">
    <property type="entry name" value="OmpA-like domain"/>
    <property type="match status" value="1"/>
</dbReference>
<dbReference type="CDD" id="cd07185">
    <property type="entry name" value="OmpA_C-like"/>
    <property type="match status" value="1"/>
</dbReference>
<keyword evidence="2 5" id="KW-0472">Membrane</keyword>
<organism evidence="7 8">
    <name type="scientific">Tannerella sp. oral taxon BU063 isolate Cell 5</name>
    <dbReference type="NCBI Taxonomy" id="1410950"/>
    <lineage>
        <taxon>Bacteria</taxon>
        <taxon>Pseudomonadati</taxon>
        <taxon>Bacteroidota</taxon>
        <taxon>Bacteroidia</taxon>
        <taxon>Bacteroidales</taxon>
        <taxon>Tannerellaceae</taxon>
        <taxon>Tannerella</taxon>
    </lineage>
</organism>
<dbReference type="InterPro" id="IPR011990">
    <property type="entry name" value="TPR-like_helical_dom_sf"/>
</dbReference>
<dbReference type="SUPFAM" id="SSF82171">
    <property type="entry name" value="DPP6 N-terminal domain-like"/>
    <property type="match status" value="1"/>
</dbReference>
<dbReference type="SUPFAM" id="SSF49464">
    <property type="entry name" value="Carboxypeptidase regulatory domain-like"/>
    <property type="match status" value="1"/>
</dbReference>
<dbReference type="SUPFAM" id="SSF48452">
    <property type="entry name" value="TPR-like"/>
    <property type="match status" value="1"/>
</dbReference>
<reference evidence="7 8" key="1">
    <citation type="submission" date="2013-11" db="EMBL/GenBank/DDBJ databases">
        <title>Single cell genomics of uncultured Tannerella BU063 (oral taxon 286).</title>
        <authorList>
            <person name="Beall C.J."/>
            <person name="Campbell A.G."/>
            <person name="Griffen A.L."/>
            <person name="Podar M."/>
            <person name="Leys E.J."/>
        </authorList>
    </citation>
    <scope>NUCLEOTIDE SEQUENCE [LARGE SCALE GENOMIC DNA]</scope>
    <source>
        <strain evidence="7">Cell 5</strain>
    </source>
</reference>
<dbReference type="PANTHER" id="PTHR30329">
    <property type="entry name" value="STATOR ELEMENT OF FLAGELLAR MOTOR COMPLEX"/>
    <property type="match status" value="1"/>
</dbReference>
<evidence type="ECO:0000256" key="4">
    <source>
        <dbReference type="PROSITE-ProRule" id="PRU00339"/>
    </source>
</evidence>
<dbReference type="Proteomes" id="UP000018872">
    <property type="component" value="Unassembled WGS sequence"/>
</dbReference>
<comment type="subcellular location">
    <subcellularLocation>
        <location evidence="1">Cell outer membrane</location>
    </subcellularLocation>
</comment>
<dbReference type="InterPro" id="IPR011042">
    <property type="entry name" value="6-blade_b-propeller_TolB-like"/>
</dbReference>
<protein>
    <submittedName>
        <fullName evidence="7">Membrane protein</fullName>
    </submittedName>
</protein>
<evidence type="ECO:0000313" key="8">
    <source>
        <dbReference type="Proteomes" id="UP000018872"/>
    </source>
</evidence>
<gene>
    <name evidence="7" type="ORF">T229_15385</name>
</gene>
<dbReference type="SUPFAM" id="SSF103088">
    <property type="entry name" value="OmpA-like"/>
    <property type="match status" value="1"/>
</dbReference>
<dbReference type="PATRIC" id="fig|1410950.3.peg.2448"/>
<dbReference type="PROSITE" id="PS51257">
    <property type="entry name" value="PROKAR_LIPOPROTEIN"/>
    <property type="match status" value="1"/>
</dbReference>
<comment type="caution">
    <text evidence="7">The sequence shown here is derived from an EMBL/GenBank/DDBJ whole genome shotgun (WGS) entry which is preliminary data.</text>
</comment>
<dbReference type="Gene3D" id="2.60.40.1120">
    <property type="entry name" value="Carboxypeptidase-like, regulatory domain"/>
    <property type="match status" value="1"/>
</dbReference>
<dbReference type="InterPro" id="IPR006664">
    <property type="entry name" value="OMP_bac"/>
</dbReference>
<feature type="repeat" description="TPR" evidence="4">
    <location>
        <begin position="101"/>
        <end position="134"/>
    </location>
</feature>
<dbReference type="EMBL" id="AYYC01000739">
    <property type="protein sequence ID" value="ETK03234.1"/>
    <property type="molecule type" value="Genomic_DNA"/>
</dbReference>
<keyword evidence="4" id="KW-0802">TPR repeat</keyword>
<dbReference type="PANTHER" id="PTHR30329:SF21">
    <property type="entry name" value="LIPOPROTEIN YIAD-RELATED"/>
    <property type="match status" value="1"/>
</dbReference>
<accession>W2C7P3</accession>
<evidence type="ECO:0000256" key="3">
    <source>
        <dbReference type="ARBA" id="ARBA00023237"/>
    </source>
</evidence>
<dbReference type="PRINTS" id="PR01021">
    <property type="entry name" value="OMPADOMAIN"/>
</dbReference>
<name>W2C7P3_9BACT</name>
<evidence type="ECO:0000256" key="2">
    <source>
        <dbReference type="ARBA" id="ARBA00023136"/>
    </source>
</evidence>
<sequence>MKTLYAIRKHAALSLVCCLLIGLVTSCKTVKLKDAEEKQQLGEYYAAAEMYRKLYTKSKPDQKDLRAYIAYRMGYCNQRVNNNGRAISAYLNALRYDYPDSLLRFRLGQACQKEGRYDEAARYYREYLAEAPTDQRAVLALAGCDSAVRWRDRPTLYQVSRMEVFNSRRSECCPMYYGDKYDQVYFNSTRGIVHKDSVNAITGLKNNALFFAKKNEQGLWTKPKEVEDPVASEYDQGTPSFTRDGNTMYYTFCAVDATEPRTAEIYQSSRSGAAWSKGQRANVLKDSITLLAHPAVSPDGKYLYFVAESVGGYGGKDLFRSRIVGGSDFGGMENLGPVINTAGDELFPYVRDSVTIYFASDGHPGMGGLDLFRAKQDSAGQWHVENLGAPINSSFDDFGITFEGQRERGLFSSNRGDARGWDHIYSFEYPTFTMKIDGYVSDVDEVPIDKAIVRIVGRDGMNRKIPVKKDGSYSVELARGMDYVMMAEAPNYLNQNFELKTEAEEKNETYYVDFFLSPTDKPVVVENIFYDFDRATLRPESKEALDRLIKLLRDNPSARIELGAHTDRKGSDAYNEGLAQRRAQSVVDYLIAAGIDAARLTAKGYGKMVPKTITAKLAEKYPFLPEGTVLSEEFVNSLPQEQQEVADQLNRRTEFQVTGMDYEIK</sequence>
<dbReference type="InterPro" id="IPR019734">
    <property type="entry name" value="TPR_rpt"/>
</dbReference>
<dbReference type="Pfam" id="PF00691">
    <property type="entry name" value="OmpA"/>
    <property type="match status" value="1"/>
</dbReference>
<dbReference type="Gene3D" id="2.120.10.30">
    <property type="entry name" value="TolB, C-terminal domain"/>
    <property type="match status" value="1"/>
</dbReference>
<dbReference type="InterPro" id="IPR050330">
    <property type="entry name" value="Bact_OuterMem_StrucFunc"/>
</dbReference>
<dbReference type="InterPro" id="IPR011659">
    <property type="entry name" value="WD40"/>
</dbReference>
<feature type="domain" description="OmpA-like" evidence="6">
    <location>
        <begin position="517"/>
        <end position="661"/>
    </location>
</feature>
<dbReference type="InterPro" id="IPR006665">
    <property type="entry name" value="OmpA-like"/>
</dbReference>
<proteinExistence type="predicted"/>
<dbReference type="SMART" id="SM00028">
    <property type="entry name" value="TPR"/>
    <property type="match status" value="2"/>
</dbReference>
<evidence type="ECO:0000313" key="7">
    <source>
        <dbReference type="EMBL" id="ETK03234.1"/>
    </source>
</evidence>
<dbReference type="PROSITE" id="PS50005">
    <property type="entry name" value="TPR"/>
    <property type="match status" value="1"/>
</dbReference>
<evidence type="ECO:0000259" key="6">
    <source>
        <dbReference type="PROSITE" id="PS51123"/>
    </source>
</evidence>